<dbReference type="Proteomes" id="UP000460412">
    <property type="component" value="Unassembled WGS sequence"/>
</dbReference>
<gene>
    <name evidence="1" type="ORF">GN277_27815</name>
    <name evidence="2" type="ORF">GN277_29160</name>
</gene>
<sequence>MIQFPIAAQESPANAIACYQKIFDFASENVFALSGFSYEVIINENVIDRTEDAVVQIQIPIEKI</sequence>
<comment type="caution">
    <text evidence="2">The sequence shown here is derived from an EMBL/GenBank/DDBJ whole genome shotgun (WGS) entry which is preliminary data.</text>
</comment>
<dbReference type="InterPro" id="IPR011256">
    <property type="entry name" value="Reg_factor_effector_dom_sf"/>
</dbReference>
<reference evidence="2 3" key="1">
    <citation type="submission" date="2019-12" db="EMBL/GenBank/DDBJ databases">
        <title>Sporaefaciens musculi gen. nov., sp. nov., a novel bacterium isolated from the caecum of an obese mouse.</title>
        <authorList>
            <person name="Rasmussen T.S."/>
            <person name="Streidl T."/>
            <person name="Hitch T.C.A."/>
            <person name="Wortmann E."/>
            <person name="Deptula P."/>
            <person name="Hansen M."/>
            <person name="Nielsen D.S."/>
            <person name="Clavel T."/>
            <person name="Vogensen F.K."/>
        </authorList>
    </citation>
    <scope>NUCLEOTIDE SEQUENCE [LARGE SCALE GENOMIC DNA]</scope>
    <source>
        <strain evidence="2 3">WCA-9-b2</strain>
        <plasmid evidence="2">unnamed</plasmid>
    </source>
</reference>
<dbReference type="EMBL" id="WUQX01000003">
    <property type="protein sequence ID" value="MXP79224.1"/>
    <property type="molecule type" value="Genomic_DNA"/>
</dbReference>
<proteinExistence type="predicted"/>
<organism evidence="2 3">
    <name type="scientific">Sporofaciens musculi</name>
    <dbReference type="NCBI Taxonomy" id="2681861"/>
    <lineage>
        <taxon>Bacteria</taxon>
        <taxon>Bacillati</taxon>
        <taxon>Bacillota</taxon>
        <taxon>Clostridia</taxon>
        <taxon>Lachnospirales</taxon>
        <taxon>Lachnospiraceae</taxon>
        <taxon>Sporofaciens</taxon>
    </lineage>
</organism>
<geneLocation type="plasmid" evidence="2">
    <name>unnamed</name>
</geneLocation>
<evidence type="ECO:0000313" key="2">
    <source>
        <dbReference type="EMBL" id="MXP79224.1"/>
    </source>
</evidence>
<dbReference type="AlphaFoldDB" id="A0A7X3SM10"/>
<dbReference type="EMBL" id="WUQX01000003">
    <property type="protein sequence ID" value="MXP78979.1"/>
    <property type="molecule type" value="Genomic_DNA"/>
</dbReference>
<evidence type="ECO:0008006" key="4">
    <source>
        <dbReference type="Google" id="ProtNLM"/>
    </source>
</evidence>
<protein>
    <recommendedName>
        <fullName evidence="4">GyrI-like small molecule binding domain-containing protein</fullName>
    </recommendedName>
</protein>
<accession>A0A7X3SM10</accession>
<dbReference type="SUPFAM" id="SSF55136">
    <property type="entry name" value="Probable bacterial effector-binding domain"/>
    <property type="match status" value="1"/>
</dbReference>
<keyword evidence="2" id="KW-0614">Plasmid</keyword>
<evidence type="ECO:0000313" key="3">
    <source>
        <dbReference type="Proteomes" id="UP000460412"/>
    </source>
</evidence>
<dbReference type="Gene3D" id="3.20.80.10">
    <property type="entry name" value="Regulatory factor, effector binding domain"/>
    <property type="match status" value="1"/>
</dbReference>
<name>A0A7X3SM10_9FIRM</name>
<dbReference type="RefSeq" id="WP_159757428.1">
    <property type="nucleotide sequence ID" value="NZ_WUQX01000003.1"/>
</dbReference>
<keyword evidence="3" id="KW-1185">Reference proteome</keyword>
<evidence type="ECO:0000313" key="1">
    <source>
        <dbReference type="EMBL" id="MXP78979.1"/>
    </source>
</evidence>